<gene>
    <name evidence="15" type="primary">CDD</name>
</gene>
<evidence type="ECO:0000256" key="3">
    <source>
        <dbReference type="ARBA" id="ARBA00006576"/>
    </source>
</evidence>
<evidence type="ECO:0000256" key="2">
    <source>
        <dbReference type="ARBA" id="ARBA00003949"/>
    </source>
</evidence>
<evidence type="ECO:0000259" key="14">
    <source>
        <dbReference type="PROSITE" id="PS51747"/>
    </source>
</evidence>
<dbReference type="Pfam" id="PF00383">
    <property type="entry name" value="dCMP_cyt_deam_1"/>
    <property type="match status" value="1"/>
</dbReference>
<dbReference type="NCBIfam" id="NF004064">
    <property type="entry name" value="PRK05578.1"/>
    <property type="match status" value="1"/>
</dbReference>
<protein>
    <recommendedName>
        <fullName evidence="4 13">Cytidine deaminase</fullName>
        <ecNumber evidence="4 13">3.5.4.5</ecNumber>
    </recommendedName>
    <alternativeName>
        <fullName evidence="8 13">Cytidine aminohydrolase</fullName>
    </alternativeName>
</protein>
<evidence type="ECO:0000313" key="15">
    <source>
        <dbReference type="EMBL" id="JAC54682.1"/>
    </source>
</evidence>
<evidence type="ECO:0000256" key="13">
    <source>
        <dbReference type="RuleBase" id="RU364006"/>
    </source>
</evidence>
<dbReference type="PANTHER" id="PTHR11644">
    <property type="entry name" value="CYTIDINE DEAMINASE"/>
    <property type="match status" value="1"/>
</dbReference>
<feature type="binding site" evidence="11">
    <location>
        <begin position="64"/>
        <end position="70"/>
    </location>
    <ligand>
        <name>substrate</name>
    </ligand>
</feature>
<comment type="function">
    <text evidence="2 13">This enzyme scavenges exogenous and endogenous cytidine and 2'-deoxycytidine for UMP synthesis.</text>
</comment>
<dbReference type="InterPro" id="IPR002125">
    <property type="entry name" value="CMP_dCMP_dom"/>
</dbReference>
<dbReference type="CDD" id="cd01283">
    <property type="entry name" value="cytidine_deaminase"/>
    <property type="match status" value="1"/>
</dbReference>
<evidence type="ECO:0000256" key="11">
    <source>
        <dbReference type="PIRSR" id="PIRSR606262-2"/>
    </source>
</evidence>
<dbReference type="InterPro" id="IPR006262">
    <property type="entry name" value="Cyt_deam_tetra"/>
</dbReference>
<dbReference type="PROSITE" id="PS51747">
    <property type="entry name" value="CYT_DCMP_DEAMINASES_2"/>
    <property type="match status" value="1"/>
</dbReference>
<feature type="binding site" evidence="12">
    <location>
        <position position="109"/>
    </location>
    <ligand>
        <name>Zn(2+)</name>
        <dbReference type="ChEBI" id="CHEBI:29105"/>
        <note>catalytic</note>
    </ligand>
</feature>
<dbReference type="EC" id="3.5.4.5" evidence="4 13"/>
<dbReference type="Gene3D" id="3.40.140.10">
    <property type="entry name" value="Cytidine Deaminase, domain 2"/>
    <property type="match status" value="1"/>
</dbReference>
<evidence type="ECO:0000256" key="7">
    <source>
        <dbReference type="ARBA" id="ARBA00022833"/>
    </source>
</evidence>
<evidence type="ECO:0000256" key="5">
    <source>
        <dbReference type="ARBA" id="ARBA00022723"/>
    </source>
</evidence>
<dbReference type="InterPro" id="IPR050202">
    <property type="entry name" value="Cyt/Deoxycyt_deaminase"/>
</dbReference>
<dbReference type="OrthoDB" id="414540at2759"/>
<dbReference type="NCBIfam" id="TIGR01354">
    <property type="entry name" value="cyt_deam_tetra"/>
    <property type="match status" value="1"/>
</dbReference>
<evidence type="ECO:0000256" key="10">
    <source>
        <dbReference type="PIRSR" id="PIRSR606262-1"/>
    </source>
</evidence>
<dbReference type="SUPFAM" id="SSF53927">
    <property type="entry name" value="Cytidine deaminase-like"/>
    <property type="match status" value="1"/>
</dbReference>
<dbReference type="PANTHER" id="PTHR11644:SF2">
    <property type="entry name" value="CYTIDINE DEAMINASE"/>
    <property type="match status" value="1"/>
</dbReference>
<keyword evidence="5 12" id="KW-0479">Metal-binding</keyword>
<dbReference type="EMBL" id="GAKP01004270">
    <property type="protein sequence ID" value="JAC54682.1"/>
    <property type="molecule type" value="Transcribed_RNA"/>
</dbReference>
<evidence type="ECO:0000256" key="6">
    <source>
        <dbReference type="ARBA" id="ARBA00022801"/>
    </source>
</evidence>
<sequence length="158" mass="17253">MPRVIVYNTNADKQVRDFKELAPDAQELIRAAIEARRMAYCPYSKFQVGAAIQTGDGSIYTGCNIENGAYPAGICAERTAACKAVSDGKRDFVACAVVAQQESGFTTPCGVCRQFLAEFAMQRDFPLYCAKPACPPLHVLVTSIRDLLPRSFSFLGNK</sequence>
<feature type="domain" description="CMP/dCMP-type deaminase" evidence="14">
    <location>
        <begin position="23"/>
        <end position="155"/>
    </location>
</feature>
<dbReference type="FunFam" id="3.40.140.10:FF:000008">
    <property type="entry name" value="Cytidine deaminase"/>
    <property type="match status" value="1"/>
</dbReference>
<dbReference type="GO" id="GO:0055086">
    <property type="term" value="P:nucleobase-containing small molecule metabolic process"/>
    <property type="evidence" value="ECO:0007669"/>
    <property type="project" value="UniProtKB-ARBA"/>
</dbReference>
<organism evidence="15">
    <name type="scientific">Bactrocera dorsalis</name>
    <name type="common">Oriental fruit fly</name>
    <name type="synonym">Dacus dorsalis</name>
    <dbReference type="NCBI Taxonomy" id="27457"/>
    <lineage>
        <taxon>Eukaryota</taxon>
        <taxon>Metazoa</taxon>
        <taxon>Ecdysozoa</taxon>
        <taxon>Arthropoda</taxon>
        <taxon>Hexapoda</taxon>
        <taxon>Insecta</taxon>
        <taxon>Pterygota</taxon>
        <taxon>Neoptera</taxon>
        <taxon>Endopterygota</taxon>
        <taxon>Diptera</taxon>
        <taxon>Brachycera</taxon>
        <taxon>Muscomorpha</taxon>
        <taxon>Tephritoidea</taxon>
        <taxon>Tephritidae</taxon>
        <taxon>Bactrocera</taxon>
        <taxon>Bactrocera</taxon>
    </lineage>
</organism>
<comment type="catalytic activity">
    <reaction evidence="9 13">
        <text>cytidine + H2O + H(+) = uridine + NH4(+)</text>
        <dbReference type="Rhea" id="RHEA:16069"/>
        <dbReference type="ChEBI" id="CHEBI:15377"/>
        <dbReference type="ChEBI" id="CHEBI:15378"/>
        <dbReference type="ChEBI" id="CHEBI:16704"/>
        <dbReference type="ChEBI" id="CHEBI:17562"/>
        <dbReference type="ChEBI" id="CHEBI:28938"/>
        <dbReference type="EC" id="3.5.4.5"/>
    </reaction>
</comment>
<feature type="binding site" evidence="12">
    <location>
        <position position="112"/>
    </location>
    <ligand>
        <name>Zn(2+)</name>
        <dbReference type="ChEBI" id="CHEBI:29105"/>
        <note>catalytic</note>
    </ligand>
</feature>
<dbReference type="GO" id="GO:0005829">
    <property type="term" value="C:cytosol"/>
    <property type="evidence" value="ECO:0007669"/>
    <property type="project" value="TreeGrafter"/>
</dbReference>
<comment type="cofactor">
    <cofactor evidence="1 12 13">
        <name>Zn(2+)</name>
        <dbReference type="ChEBI" id="CHEBI:29105"/>
    </cofactor>
</comment>
<dbReference type="InterPro" id="IPR016193">
    <property type="entry name" value="Cytidine_deaminase-like"/>
</dbReference>
<proteinExistence type="inferred from homology"/>
<evidence type="ECO:0000256" key="1">
    <source>
        <dbReference type="ARBA" id="ARBA00001947"/>
    </source>
</evidence>
<accession>A0A034WK38</accession>
<reference evidence="15" key="1">
    <citation type="journal article" date="2014" name="BMC Genomics">
        <title>Characterizing the developmental transcriptome of the oriental fruit fly, Bactrocera dorsalis (Diptera: Tephritidae) through comparative genomic analysis with Drosophila melanogaster utilizing modENCODE datasets.</title>
        <authorList>
            <person name="Geib S.M."/>
            <person name="Calla B."/>
            <person name="Hall B."/>
            <person name="Hou S."/>
            <person name="Manoukis N.C."/>
        </authorList>
    </citation>
    <scope>NUCLEOTIDE SEQUENCE</scope>
    <source>
        <strain evidence="15">Punador</strain>
    </source>
</reference>
<keyword evidence="7 12" id="KW-0862">Zinc</keyword>
<evidence type="ECO:0000256" key="8">
    <source>
        <dbReference type="ARBA" id="ARBA00032005"/>
    </source>
</evidence>
<feature type="binding site" evidence="12">
    <location>
        <position position="75"/>
    </location>
    <ligand>
        <name>Zn(2+)</name>
        <dbReference type="ChEBI" id="CHEBI:29105"/>
        <note>catalytic</note>
    </ligand>
</feature>
<dbReference type="GO" id="GO:0072527">
    <property type="term" value="P:pyrimidine-containing compound metabolic process"/>
    <property type="evidence" value="ECO:0007669"/>
    <property type="project" value="UniProtKB-ARBA"/>
</dbReference>
<evidence type="ECO:0000256" key="4">
    <source>
        <dbReference type="ARBA" id="ARBA00012783"/>
    </source>
</evidence>
<dbReference type="AlphaFoldDB" id="A0A034WK38"/>
<dbReference type="GO" id="GO:0004126">
    <property type="term" value="F:cytidine deaminase activity"/>
    <property type="evidence" value="ECO:0007669"/>
    <property type="project" value="UniProtKB-UniRule"/>
</dbReference>
<comment type="catalytic activity">
    <reaction evidence="13">
        <text>2'-deoxycytidine + H2O + H(+) = 2'-deoxyuridine + NH4(+)</text>
        <dbReference type="Rhea" id="RHEA:13433"/>
        <dbReference type="ChEBI" id="CHEBI:15377"/>
        <dbReference type="ChEBI" id="CHEBI:15378"/>
        <dbReference type="ChEBI" id="CHEBI:15698"/>
        <dbReference type="ChEBI" id="CHEBI:16450"/>
        <dbReference type="ChEBI" id="CHEBI:28938"/>
        <dbReference type="EC" id="3.5.4.5"/>
    </reaction>
</comment>
<name>A0A034WK38_BACDO</name>
<comment type="similarity">
    <text evidence="3 13">Belongs to the cytidine and deoxycytidylate deaminase family.</text>
</comment>
<feature type="active site" description="Proton donor" evidence="10">
    <location>
        <position position="77"/>
    </location>
</feature>
<keyword evidence="6 13" id="KW-0378">Hydrolase</keyword>
<dbReference type="GO" id="GO:0008270">
    <property type="term" value="F:zinc ion binding"/>
    <property type="evidence" value="ECO:0007669"/>
    <property type="project" value="UniProtKB-UniRule"/>
</dbReference>
<evidence type="ECO:0000256" key="12">
    <source>
        <dbReference type="PIRSR" id="PIRSR606262-3"/>
    </source>
</evidence>
<evidence type="ECO:0000256" key="9">
    <source>
        <dbReference type="ARBA" id="ARBA00049558"/>
    </source>
</evidence>